<dbReference type="EMBL" id="UYRV01105342">
    <property type="protein sequence ID" value="VDN20994.1"/>
    <property type="molecule type" value="Genomic_DNA"/>
</dbReference>
<organism evidence="2 3">
    <name type="scientific">Cylicostephanus goldi</name>
    <name type="common">Nematode worm</name>
    <dbReference type="NCBI Taxonomy" id="71465"/>
    <lineage>
        <taxon>Eukaryota</taxon>
        <taxon>Metazoa</taxon>
        <taxon>Ecdysozoa</taxon>
        <taxon>Nematoda</taxon>
        <taxon>Chromadorea</taxon>
        <taxon>Rhabditida</taxon>
        <taxon>Rhabditina</taxon>
        <taxon>Rhabditomorpha</taxon>
        <taxon>Strongyloidea</taxon>
        <taxon>Strongylidae</taxon>
        <taxon>Cylicostephanus</taxon>
    </lineage>
</organism>
<evidence type="ECO:0000313" key="2">
    <source>
        <dbReference type="EMBL" id="VDN20994.1"/>
    </source>
</evidence>
<evidence type="ECO:0000256" key="1">
    <source>
        <dbReference type="SAM" id="MobiDB-lite"/>
    </source>
</evidence>
<evidence type="ECO:0000313" key="3">
    <source>
        <dbReference type="Proteomes" id="UP000271889"/>
    </source>
</evidence>
<feature type="compositionally biased region" description="Basic and acidic residues" evidence="1">
    <location>
        <begin position="62"/>
        <end position="77"/>
    </location>
</feature>
<sequence>MYQSSVRVCVAVQERYYLPLPVRAIINEFPNRSSRTRHGQTCQIGPYSNVLSTHAQAPISMMRERDRRDPYKGRSAE</sequence>
<dbReference type="Proteomes" id="UP000271889">
    <property type="component" value="Unassembled WGS sequence"/>
</dbReference>
<keyword evidence="3" id="KW-1185">Reference proteome</keyword>
<protein>
    <submittedName>
        <fullName evidence="2">Uncharacterized protein</fullName>
    </submittedName>
</protein>
<dbReference type="AlphaFoldDB" id="A0A3P7LVK9"/>
<reference evidence="2 3" key="1">
    <citation type="submission" date="2018-11" db="EMBL/GenBank/DDBJ databases">
        <authorList>
            <consortium name="Pathogen Informatics"/>
        </authorList>
    </citation>
    <scope>NUCLEOTIDE SEQUENCE [LARGE SCALE GENOMIC DNA]</scope>
</reference>
<feature type="region of interest" description="Disordered" evidence="1">
    <location>
        <begin position="55"/>
        <end position="77"/>
    </location>
</feature>
<name>A0A3P7LVK9_CYLGO</name>
<accession>A0A3P7LVK9</accession>
<gene>
    <name evidence="2" type="ORF">CGOC_LOCUS8920</name>
</gene>
<proteinExistence type="predicted"/>